<dbReference type="RefSeq" id="WP_345717778.1">
    <property type="nucleotide sequence ID" value="NZ_BAABFP010000007.1"/>
</dbReference>
<dbReference type="PRINTS" id="PR00326">
    <property type="entry name" value="GTP1OBG"/>
</dbReference>
<evidence type="ECO:0000256" key="7">
    <source>
        <dbReference type="ARBA" id="ARBA00022842"/>
    </source>
</evidence>
<organism evidence="14 15">
    <name type="scientific">Angustibacter luteus</name>
    <dbReference type="NCBI Taxonomy" id="658456"/>
    <lineage>
        <taxon>Bacteria</taxon>
        <taxon>Bacillati</taxon>
        <taxon>Actinomycetota</taxon>
        <taxon>Actinomycetes</taxon>
        <taxon>Kineosporiales</taxon>
        <taxon>Kineosporiaceae</taxon>
    </lineage>
</organism>
<dbReference type="InterPro" id="IPR006169">
    <property type="entry name" value="GTP1_OBG_dom"/>
</dbReference>
<dbReference type="Gene3D" id="3.40.50.300">
    <property type="entry name" value="P-loop containing nucleotide triphosphate hydrolases"/>
    <property type="match status" value="1"/>
</dbReference>
<dbReference type="InterPro" id="IPR014100">
    <property type="entry name" value="GTP-bd_Obg/CgtA"/>
</dbReference>
<evidence type="ECO:0000313" key="15">
    <source>
        <dbReference type="Proteomes" id="UP001596189"/>
    </source>
</evidence>
<evidence type="ECO:0000259" key="11">
    <source>
        <dbReference type="PROSITE" id="PS51710"/>
    </source>
</evidence>
<evidence type="ECO:0000259" key="13">
    <source>
        <dbReference type="PROSITE" id="PS51883"/>
    </source>
</evidence>
<name>A0ABW1JJD4_9ACTN</name>
<reference evidence="15" key="1">
    <citation type="journal article" date="2019" name="Int. J. Syst. Evol. Microbiol.">
        <title>The Global Catalogue of Microorganisms (GCM) 10K type strain sequencing project: providing services to taxonomists for standard genome sequencing and annotation.</title>
        <authorList>
            <consortium name="The Broad Institute Genomics Platform"/>
            <consortium name="The Broad Institute Genome Sequencing Center for Infectious Disease"/>
            <person name="Wu L."/>
            <person name="Ma J."/>
        </authorList>
    </citation>
    <scope>NUCLEOTIDE SEQUENCE [LARGE SCALE GENOMIC DNA]</scope>
    <source>
        <strain evidence="15">KACC 14249</strain>
    </source>
</reference>
<dbReference type="HAMAP" id="MF_01454">
    <property type="entry name" value="GTPase_Obg"/>
    <property type="match status" value="1"/>
</dbReference>
<comment type="function">
    <text evidence="9">An essential GTPase which binds GTP, GDP and possibly (p)ppGpp with moderate affinity, with high nucleotide exchange rates and a fairly low GTP hydrolysis rate. Plays a role in control of the cell cycle, stress response, ribosome biogenesis and in those bacteria that undergo differentiation, in morphogenesis control.</text>
</comment>
<proteinExistence type="inferred from homology"/>
<evidence type="ECO:0000256" key="3">
    <source>
        <dbReference type="ARBA" id="ARBA00022490"/>
    </source>
</evidence>
<evidence type="ECO:0000256" key="2">
    <source>
        <dbReference type="ARBA" id="ARBA00007699"/>
    </source>
</evidence>
<dbReference type="NCBIfam" id="NF008955">
    <property type="entry name" value="PRK12297.1"/>
    <property type="match status" value="1"/>
</dbReference>
<sequence length="510" mass="53549">MTSFVDHVVLHVSAGDGGHGCASIHREKFKPLGGPDGGNGGRGGDVVLVVDPSTTTLLDYHHSPHRKAANGKPGQGSHRSGAEGGDIELAVPLGTVVKDATGEVLADLVTAGERFVVARGGRGGLGNAALASARRKAPGFALLGEPGDGGDVVLELKSLADVALVGYPSAGKSSLVAAMSAARPKIADYPFTTLVPNLGVVQAGDVRFTMADVPGLIPGASEGKGLGLEFLRHVERCSVLVHVIDCATLDPGRDPLTDLDVIEAELAAYTIDETLGGRPLQERPRVIVLNKADVPDAVELADMVRPDLEARGVAVHVVSAATHQGLRELGFALAAMVQADRDARVVDVAPRIVLRPKAVDDTGFVVHAENTADGPRFRIVGERPQRWVRQTDFANEEAVGYLADRLARLGVEEALFKKGATPGAEVLIGVGDDAVVFDWEPTMSAGAELLAGPRGTDVRVSGDDVRPTRADKREALERLRDARESAREELAAERKAGRWTDPEADPVEDA</sequence>
<evidence type="ECO:0000256" key="4">
    <source>
        <dbReference type="ARBA" id="ARBA00022723"/>
    </source>
</evidence>
<comment type="cofactor">
    <cofactor evidence="1 9">
        <name>Mg(2+)</name>
        <dbReference type="ChEBI" id="CHEBI:18420"/>
    </cofactor>
</comment>
<dbReference type="EC" id="3.6.5.-" evidence="9"/>
<feature type="compositionally biased region" description="Basic and acidic residues" evidence="10">
    <location>
        <begin position="456"/>
        <end position="501"/>
    </location>
</feature>
<dbReference type="InterPro" id="IPR027417">
    <property type="entry name" value="P-loop_NTPase"/>
</dbReference>
<dbReference type="InterPro" id="IPR006074">
    <property type="entry name" value="GTP1-OBG_CS"/>
</dbReference>
<keyword evidence="6 9" id="KW-0378">Hydrolase</keyword>
<keyword evidence="7 9" id="KW-0460">Magnesium</keyword>
<gene>
    <name evidence="14" type="primary">obgE</name>
    <name evidence="9" type="synonym">obg</name>
    <name evidence="14" type="ORF">ACFQDO_19180</name>
</gene>
<dbReference type="SUPFAM" id="SSF102741">
    <property type="entry name" value="Obg GTP-binding protein C-terminal domain"/>
    <property type="match status" value="1"/>
</dbReference>
<protein>
    <recommendedName>
        <fullName evidence="9">GTPase Obg</fullName>
        <ecNumber evidence="9">3.6.5.-</ecNumber>
    </recommendedName>
    <alternativeName>
        <fullName evidence="9">GTP-binding protein Obg</fullName>
    </alternativeName>
</protein>
<dbReference type="Pfam" id="PF09269">
    <property type="entry name" value="DUF1967"/>
    <property type="match status" value="1"/>
</dbReference>
<dbReference type="NCBIfam" id="TIGR03595">
    <property type="entry name" value="Obg_CgtA_exten"/>
    <property type="match status" value="1"/>
</dbReference>
<feature type="domain" description="Obg" evidence="13">
    <location>
        <begin position="2"/>
        <end position="159"/>
    </location>
</feature>
<comment type="subcellular location">
    <subcellularLocation>
        <location evidence="9">Cytoplasm</location>
    </subcellularLocation>
</comment>
<dbReference type="PANTHER" id="PTHR11702:SF31">
    <property type="entry name" value="MITOCHONDRIAL RIBOSOME-ASSOCIATED GTPASE 2"/>
    <property type="match status" value="1"/>
</dbReference>
<dbReference type="Gene3D" id="3.30.300.350">
    <property type="entry name" value="GTP-binding protein OBG, C-terminal domain"/>
    <property type="match status" value="1"/>
</dbReference>
<dbReference type="NCBIfam" id="TIGR02729">
    <property type="entry name" value="Obg_CgtA"/>
    <property type="match status" value="1"/>
</dbReference>
<feature type="binding site" evidence="9">
    <location>
        <position position="173"/>
    </location>
    <ligand>
        <name>Mg(2+)</name>
        <dbReference type="ChEBI" id="CHEBI:18420"/>
    </ligand>
</feature>
<feature type="region of interest" description="Disordered" evidence="10">
    <location>
        <begin position="453"/>
        <end position="510"/>
    </location>
</feature>
<dbReference type="PANTHER" id="PTHR11702">
    <property type="entry name" value="DEVELOPMENTALLY REGULATED GTP-BINDING PROTEIN-RELATED"/>
    <property type="match status" value="1"/>
</dbReference>
<evidence type="ECO:0000256" key="10">
    <source>
        <dbReference type="SAM" id="MobiDB-lite"/>
    </source>
</evidence>
<evidence type="ECO:0000256" key="8">
    <source>
        <dbReference type="ARBA" id="ARBA00023134"/>
    </source>
</evidence>
<comment type="subunit">
    <text evidence="9">Monomer.</text>
</comment>
<dbReference type="CDD" id="cd01898">
    <property type="entry name" value="Obg"/>
    <property type="match status" value="1"/>
</dbReference>
<accession>A0ABW1JJD4</accession>
<dbReference type="InterPro" id="IPR015349">
    <property type="entry name" value="OCT_dom"/>
</dbReference>
<keyword evidence="5 9" id="KW-0547">Nucleotide-binding</keyword>
<feature type="binding site" evidence="9">
    <location>
        <position position="193"/>
    </location>
    <ligand>
        <name>Mg(2+)</name>
        <dbReference type="ChEBI" id="CHEBI:18420"/>
    </ligand>
</feature>
<evidence type="ECO:0000259" key="12">
    <source>
        <dbReference type="PROSITE" id="PS51881"/>
    </source>
</evidence>
<feature type="region of interest" description="Disordered" evidence="10">
    <location>
        <begin position="62"/>
        <end position="85"/>
    </location>
</feature>
<feature type="binding site" evidence="9">
    <location>
        <begin position="166"/>
        <end position="173"/>
    </location>
    <ligand>
        <name>GTP</name>
        <dbReference type="ChEBI" id="CHEBI:37565"/>
    </ligand>
</feature>
<feature type="domain" description="OBG-type G" evidence="11">
    <location>
        <begin position="160"/>
        <end position="338"/>
    </location>
</feature>
<dbReference type="PROSITE" id="PS00905">
    <property type="entry name" value="GTP1_OBG"/>
    <property type="match status" value="1"/>
</dbReference>
<dbReference type="InterPro" id="IPR036346">
    <property type="entry name" value="GTP-bd_prot_GTP1/OBG_C_sf"/>
</dbReference>
<comment type="caution">
    <text evidence="14">The sequence shown here is derived from an EMBL/GenBank/DDBJ whole genome shotgun (WGS) entry which is preliminary data.</text>
</comment>
<keyword evidence="4 9" id="KW-0479">Metal-binding</keyword>
<dbReference type="InterPro" id="IPR031167">
    <property type="entry name" value="G_OBG"/>
</dbReference>
<dbReference type="PROSITE" id="PS51710">
    <property type="entry name" value="G_OBG"/>
    <property type="match status" value="1"/>
</dbReference>
<dbReference type="Pfam" id="PF01926">
    <property type="entry name" value="MMR_HSR1"/>
    <property type="match status" value="1"/>
</dbReference>
<evidence type="ECO:0000256" key="6">
    <source>
        <dbReference type="ARBA" id="ARBA00022801"/>
    </source>
</evidence>
<evidence type="ECO:0000313" key="14">
    <source>
        <dbReference type="EMBL" id="MFC6009259.1"/>
    </source>
</evidence>
<feature type="domain" description="OCT" evidence="12">
    <location>
        <begin position="356"/>
        <end position="441"/>
    </location>
</feature>
<dbReference type="Proteomes" id="UP001596189">
    <property type="component" value="Unassembled WGS sequence"/>
</dbReference>
<dbReference type="PROSITE" id="PS51881">
    <property type="entry name" value="OCT"/>
    <property type="match status" value="1"/>
</dbReference>
<evidence type="ECO:0000256" key="9">
    <source>
        <dbReference type="HAMAP-Rule" id="MF_01454"/>
    </source>
</evidence>
<dbReference type="InterPro" id="IPR036726">
    <property type="entry name" value="GTP1_OBG_dom_sf"/>
</dbReference>
<evidence type="ECO:0000256" key="1">
    <source>
        <dbReference type="ARBA" id="ARBA00001946"/>
    </source>
</evidence>
<feature type="binding site" evidence="9">
    <location>
        <begin position="212"/>
        <end position="215"/>
    </location>
    <ligand>
        <name>GTP</name>
        <dbReference type="ChEBI" id="CHEBI:37565"/>
    </ligand>
</feature>
<dbReference type="SUPFAM" id="SSF82051">
    <property type="entry name" value="Obg GTP-binding protein N-terminal domain"/>
    <property type="match status" value="1"/>
</dbReference>
<dbReference type="EMBL" id="JBHSRD010000008">
    <property type="protein sequence ID" value="MFC6009259.1"/>
    <property type="molecule type" value="Genomic_DNA"/>
</dbReference>
<dbReference type="NCBIfam" id="NF008954">
    <property type="entry name" value="PRK12296.1"/>
    <property type="match status" value="1"/>
</dbReference>
<comment type="similarity">
    <text evidence="2 9">Belongs to the TRAFAC class OBG-HflX-like GTPase superfamily. OBG GTPase family.</text>
</comment>
<dbReference type="NCBIfam" id="NF008956">
    <property type="entry name" value="PRK12299.1"/>
    <property type="match status" value="1"/>
</dbReference>
<keyword evidence="3 9" id="KW-0963">Cytoplasm</keyword>
<feature type="binding site" evidence="9">
    <location>
        <begin position="290"/>
        <end position="293"/>
    </location>
    <ligand>
        <name>GTP</name>
        <dbReference type="ChEBI" id="CHEBI:37565"/>
    </ligand>
</feature>
<feature type="binding site" evidence="9">
    <location>
        <begin position="319"/>
        <end position="321"/>
    </location>
    <ligand>
        <name>GTP</name>
        <dbReference type="ChEBI" id="CHEBI:37565"/>
    </ligand>
</feature>
<feature type="binding site" evidence="9">
    <location>
        <begin position="191"/>
        <end position="195"/>
    </location>
    <ligand>
        <name>GTP</name>
        <dbReference type="ChEBI" id="CHEBI:37565"/>
    </ligand>
</feature>
<dbReference type="Pfam" id="PF01018">
    <property type="entry name" value="GTP1_OBG"/>
    <property type="match status" value="1"/>
</dbReference>
<keyword evidence="8 9" id="KW-0342">GTP-binding</keyword>
<dbReference type="PROSITE" id="PS51883">
    <property type="entry name" value="OBG"/>
    <property type="match status" value="1"/>
</dbReference>
<evidence type="ECO:0000256" key="5">
    <source>
        <dbReference type="ARBA" id="ARBA00022741"/>
    </source>
</evidence>
<dbReference type="InterPro" id="IPR006073">
    <property type="entry name" value="GTP-bd"/>
</dbReference>
<keyword evidence="15" id="KW-1185">Reference proteome</keyword>
<dbReference type="SUPFAM" id="SSF52540">
    <property type="entry name" value="P-loop containing nucleoside triphosphate hydrolases"/>
    <property type="match status" value="1"/>
</dbReference>
<dbReference type="InterPro" id="IPR045086">
    <property type="entry name" value="OBG_GTPase"/>
</dbReference>
<dbReference type="Gene3D" id="2.70.210.12">
    <property type="entry name" value="GTP1/OBG domain"/>
    <property type="match status" value="1"/>
</dbReference>